<organism evidence="1 2">
    <name type="scientific">Kordiimonas sediminis</name>
    <dbReference type="NCBI Taxonomy" id="1735581"/>
    <lineage>
        <taxon>Bacteria</taxon>
        <taxon>Pseudomonadati</taxon>
        <taxon>Pseudomonadota</taxon>
        <taxon>Alphaproteobacteria</taxon>
        <taxon>Kordiimonadales</taxon>
        <taxon>Kordiimonadaceae</taxon>
        <taxon>Kordiimonas</taxon>
    </lineage>
</organism>
<accession>A0A919E7Z7</accession>
<evidence type="ECO:0000313" key="1">
    <source>
        <dbReference type="EMBL" id="GHF23016.1"/>
    </source>
</evidence>
<proteinExistence type="predicted"/>
<protein>
    <submittedName>
        <fullName evidence="1">Uncharacterized protein</fullName>
    </submittedName>
</protein>
<dbReference type="AlphaFoldDB" id="A0A919E7Z7"/>
<evidence type="ECO:0000313" key="2">
    <source>
        <dbReference type="Proteomes" id="UP000630923"/>
    </source>
</evidence>
<dbReference type="RefSeq" id="WP_191251914.1">
    <property type="nucleotide sequence ID" value="NZ_BNCI01000002.1"/>
</dbReference>
<reference evidence="1" key="1">
    <citation type="journal article" date="2014" name="Int. J. Syst. Evol. Microbiol.">
        <title>Complete genome sequence of Corynebacterium casei LMG S-19264T (=DSM 44701T), isolated from a smear-ripened cheese.</title>
        <authorList>
            <consortium name="US DOE Joint Genome Institute (JGI-PGF)"/>
            <person name="Walter F."/>
            <person name="Albersmeier A."/>
            <person name="Kalinowski J."/>
            <person name="Ruckert C."/>
        </authorList>
    </citation>
    <scope>NUCLEOTIDE SEQUENCE</scope>
    <source>
        <strain evidence="1">KCTC 42590</strain>
    </source>
</reference>
<gene>
    <name evidence="1" type="ORF">GCM10017044_16780</name>
</gene>
<dbReference type="Proteomes" id="UP000630923">
    <property type="component" value="Unassembled WGS sequence"/>
</dbReference>
<keyword evidence="2" id="KW-1185">Reference proteome</keyword>
<reference evidence="1" key="2">
    <citation type="submission" date="2020-09" db="EMBL/GenBank/DDBJ databases">
        <authorList>
            <person name="Sun Q."/>
            <person name="Kim S."/>
        </authorList>
    </citation>
    <scope>NUCLEOTIDE SEQUENCE</scope>
    <source>
        <strain evidence="1">KCTC 42590</strain>
    </source>
</reference>
<dbReference type="EMBL" id="BNCI01000002">
    <property type="protein sequence ID" value="GHF23016.1"/>
    <property type="molecule type" value="Genomic_DNA"/>
</dbReference>
<name>A0A919E7Z7_9PROT</name>
<comment type="caution">
    <text evidence="1">The sequence shown here is derived from an EMBL/GenBank/DDBJ whole genome shotgun (WGS) entry which is preliminary data.</text>
</comment>
<sequence length="396" mass="42571">MKSGVFAGVLLIATTGISAQDVGVSSDHQPNEYTQACLVSPDWDCAISAALQTVIEESLPLERSKVLVGVARAMIEAGDIQKGKDTLELAMAEARSARLDLVTQDRLKSIAPLFARSGDFSSAIALAEEITIPMLKDRTMIAISEEAILQQDPAAARVAINQISNKSRAFWQRLNMYVRVGSTALAGVDLNALHDEVKAIARADYRYRGLVSLAVLAYKQGNMDAFTQYSDEAADAFGSVYGGEQQAFAATMQLKAYVEGGMPQEYIDEALERASSLARNTSSAELALQLGPLEAKLGQSEAALSRLRLFSEPGLKAEYLASLDFNGHMNGTSEHIKELLSDLSGLDGAYDRDQVRLILLENAIANKARSLALDIVATMEDDDNQAYGLSVSAGIL</sequence>